<reference evidence="2 3" key="1">
    <citation type="journal article" date="2020" name="Front. Microbiol.">
        <title>Single-cell genomics of novel Actinobacteria with the Wood-Ljungdahl pathway discovered in a serpentinizing system.</title>
        <authorList>
            <person name="Merino N."/>
            <person name="Kawai M."/>
            <person name="Boyd E.S."/>
            <person name="Colman D.R."/>
            <person name="McGlynn S.E."/>
            <person name="Nealson K.H."/>
            <person name="Kurokawa K."/>
            <person name="Hongoh Y."/>
        </authorList>
    </citation>
    <scope>NUCLEOTIDE SEQUENCE [LARGE SCALE GENOMIC DNA]</scope>
    <source>
        <strain evidence="2 3">S42</strain>
    </source>
</reference>
<keyword evidence="1" id="KW-1133">Transmembrane helix</keyword>
<feature type="transmembrane region" description="Helical" evidence="1">
    <location>
        <begin position="7"/>
        <end position="27"/>
    </location>
</feature>
<gene>
    <name evidence="2" type="ORF">HKBW3S42_00870</name>
</gene>
<dbReference type="Proteomes" id="UP000568877">
    <property type="component" value="Unassembled WGS sequence"/>
</dbReference>
<accession>A0A6V8PNC7</accession>
<dbReference type="AlphaFoldDB" id="A0A6V8PNC7"/>
<protein>
    <submittedName>
        <fullName evidence="2">Uncharacterized protein</fullName>
    </submittedName>
</protein>
<dbReference type="EMBL" id="BLSA01000100">
    <property type="protein sequence ID" value="GFP32566.1"/>
    <property type="molecule type" value="Genomic_DNA"/>
</dbReference>
<keyword evidence="1" id="KW-0812">Transmembrane</keyword>
<proteinExistence type="predicted"/>
<name>A0A6V8PNC7_9ACTN</name>
<evidence type="ECO:0000256" key="1">
    <source>
        <dbReference type="SAM" id="Phobius"/>
    </source>
</evidence>
<evidence type="ECO:0000313" key="3">
    <source>
        <dbReference type="Proteomes" id="UP000568877"/>
    </source>
</evidence>
<organism evidence="2 3">
    <name type="scientific">Candidatus Hakubella thermalkaliphila</name>
    <dbReference type="NCBI Taxonomy" id="2754717"/>
    <lineage>
        <taxon>Bacteria</taxon>
        <taxon>Bacillati</taxon>
        <taxon>Actinomycetota</taxon>
        <taxon>Actinomycetota incertae sedis</taxon>
        <taxon>Candidatus Hakubellales</taxon>
        <taxon>Candidatus Hakubellaceae</taxon>
        <taxon>Candidatus Hakubella</taxon>
    </lineage>
</organism>
<sequence length="222" mass="26065">MIKSRKIWYGLLLVIAVVVAAIAIFSLTNLARQEQITEPEISEAKGVAVVLPEKITPEDVHREGIRSWILMYKMDEGAPEGIWPEGHPRRIAMEERNKLFDQYFEEGADQTHSLEERYWIAVKTNRIMEKCLEETGSDPYIDPQDVDSERKRFLELRDKMEQVRPEQWPEEPGYDLRAFCIETRQQAADQHFDPTASLQDQYWQVFRLNVHMKECLEEISPN</sequence>
<evidence type="ECO:0000313" key="2">
    <source>
        <dbReference type="EMBL" id="GFP32566.1"/>
    </source>
</evidence>
<comment type="caution">
    <text evidence="2">The sequence shown here is derived from an EMBL/GenBank/DDBJ whole genome shotgun (WGS) entry which is preliminary data.</text>
</comment>
<keyword evidence="1" id="KW-0472">Membrane</keyword>